<dbReference type="SUPFAM" id="SSF50129">
    <property type="entry name" value="GroES-like"/>
    <property type="match status" value="1"/>
</dbReference>
<dbReference type="RefSeq" id="WP_344807258.1">
    <property type="nucleotide sequence ID" value="NZ_BAABBO010000011.1"/>
</dbReference>
<name>A0ABP7PMB2_9GAMM</name>
<organism evidence="3 4">
    <name type="scientific">Allohahella marinimesophila</name>
    <dbReference type="NCBI Taxonomy" id="1054972"/>
    <lineage>
        <taxon>Bacteria</taxon>
        <taxon>Pseudomonadati</taxon>
        <taxon>Pseudomonadota</taxon>
        <taxon>Gammaproteobacteria</taxon>
        <taxon>Oceanospirillales</taxon>
        <taxon>Hahellaceae</taxon>
        <taxon>Allohahella</taxon>
    </lineage>
</organism>
<dbReference type="EMBL" id="BAABBO010000011">
    <property type="protein sequence ID" value="GAA3968047.1"/>
    <property type="molecule type" value="Genomic_DNA"/>
</dbReference>
<reference evidence="4" key="1">
    <citation type="journal article" date="2019" name="Int. J. Syst. Evol. Microbiol.">
        <title>The Global Catalogue of Microorganisms (GCM) 10K type strain sequencing project: providing services to taxonomists for standard genome sequencing and annotation.</title>
        <authorList>
            <consortium name="The Broad Institute Genomics Platform"/>
            <consortium name="The Broad Institute Genome Sequencing Center for Infectious Disease"/>
            <person name="Wu L."/>
            <person name="Ma J."/>
        </authorList>
    </citation>
    <scope>NUCLEOTIDE SEQUENCE [LARGE SCALE GENOMIC DNA]</scope>
    <source>
        <strain evidence="4">JCM 17555</strain>
    </source>
</reference>
<dbReference type="Gene3D" id="3.90.180.10">
    <property type="entry name" value="Medium-chain alcohol dehydrogenases, catalytic domain"/>
    <property type="match status" value="1"/>
</dbReference>
<dbReference type="Gene3D" id="3.40.50.720">
    <property type="entry name" value="NAD(P)-binding Rossmann-like Domain"/>
    <property type="match status" value="1"/>
</dbReference>
<dbReference type="Pfam" id="PF13602">
    <property type="entry name" value="ADH_zinc_N_2"/>
    <property type="match status" value="1"/>
</dbReference>
<dbReference type="InterPro" id="IPR051603">
    <property type="entry name" value="Zinc-ADH_QOR/CCCR"/>
</dbReference>
<keyword evidence="1" id="KW-0521">NADP</keyword>
<dbReference type="InterPro" id="IPR020843">
    <property type="entry name" value="ER"/>
</dbReference>
<dbReference type="CDD" id="cd08272">
    <property type="entry name" value="MDR6"/>
    <property type="match status" value="1"/>
</dbReference>
<accession>A0ABP7PMB2</accession>
<dbReference type="PANTHER" id="PTHR44154:SF1">
    <property type="entry name" value="QUINONE OXIDOREDUCTASE"/>
    <property type="match status" value="1"/>
</dbReference>
<dbReference type="SMART" id="SM00829">
    <property type="entry name" value="PKS_ER"/>
    <property type="match status" value="1"/>
</dbReference>
<comment type="caution">
    <text evidence="3">The sequence shown here is derived from an EMBL/GenBank/DDBJ whole genome shotgun (WGS) entry which is preliminary data.</text>
</comment>
<sequence>MKAWVVDEYSDQARFRRTEVDKPELTPGHVLIEVKATSLNPIDHKILTGAVPVGPDLPGILHIDVSGIVTAVGDGVGNFKPGDEVYGCAGGLKGSAGSLDGALADVMLADADLIALKPKSLDFGEAAALPLVAITAWEALIDQAAVTADDTVLVHGGTGGVGHLGVQLAASRGCRVATTVSSKEKADIAKRLGADEVIDYTLEQVEAYVQRLTEGRGFSVVFDTIGGDNLDRSFEAAAIKGRLAGTIGRNTHDLSPMHSKALSLHLVFMALPLLTGEGRAHHGDILRELSALVDAGKVKPLVHSKRFSFDQANEAHSLFVSGDYIGKIVLEHD</sequence>
<dbReference type="PANTHER" id="PTHR44154">
    <property type="entry name" value="QUINONE OXIDOREDUCTASE"/>
    <property type="match status" value="1"/>
</dbReference>
<protein>
    <submittedName>
        <fullName evidence="3">Zinc-dependent alcohol dehydrogenase family protein</fullName>
    </submittedName>
</protein>
<gene>
    <name evidence="3" type="ORF">GCM10022278_27240</name>
</gene>
<keyword evidence="4" id="KW-1185">Reference proteome</keyword>
<dbReference type="SUPFAM" id="SSF51735">
    <property type="entry name" value="NAD(P)-binding Rossmann-fold domains"/>
    <property type="match status" value="1"/>
</dbReference>
<evidence type="ECO:0000313" key="4">
    <source>
        <dbReference type="Proteomes" id="UP001501337"/>
    </source>
</evidence>
<evidence type="ECO:0000256" key="1">
    <source>
        <dbReference type="ARBA" id="ARBA00022857"/>
    </source>
</evidence>
<evidence type="ECO:0000313" key="3">
    <source>
        <dbReference type="EMBL" id="GAA3968047.1"/>
    </source>
</evidence>
<feature type="domain" description="Enoyl reductase (ER)" evidence="2">
    <location>
        <begin position="10"/>
        <end position="330"/>
    </location>
</feature>
<dbReference type="Pfam" id="PF08240">
    <property type="entry name" value="ADH_N"/>
    <property type="match status" value="1"/>
</dbReference>
<dbReference type="Proteomes" id="UP001501337">
    <property type="component" value="Unassembled WGS sequence"/>
</dbReference>
<evidence type="ECO:0000259" key="2">
    <source>
        <dbReference type="SMART" id="SM00829"/>
    </source>
</evidence>
<dbReference type="InterPro" id="IPR011032">
    <property type="entry name" value="GroES-like_sf"/>
</dbReference>
<dbReference type="InterPro" id="IPR013154">
    <property type="entry name" value="ADH-like_N"/>
</dbReference>
<proteinExistence type="predicted"/>
<dbReference type="InterPro" id="IPR036291">
    <property type="entry name" value="NAD(P)-bd_dom_sf"/>
</dbReference>